<dbReference type="RefSeq" id="WP_097654651.1">
    <property type="nucleotide sequence ID" value="NZ_LYXE01000157.1"/>
</dbReference>
<keyword evidence="15" id="KW-1185">Reference proteome</keyword>
<evidence type="ECO:0000256" key="3">
    <source>
        <dbReference type="ARBA" id="ARBA00005842"/>
    </source>
</evidence>
<feature type="binding site" evidence="10">
    <location>
        <begin position="16"/>
        <end position="21"/>
    </location>
    <ligand>
        <name>substrate</name>
    </ligand>
</feature>
<dbReference type="Gene3D" id="3.40.50.300">
    <property type="entry name" value="P-loop containing nucleotide triphosphate hydrolases"/>
    <property type="match status" value="1"/>
</dbReference>
<comment type="subunit">
    <text evidence="10">Monomer.</text>
</comment>
<evidence type="ECO:0000256" key="1">
    <source>
        <dbReference type="ARBA" id="ARBA00001946"/>
    </source>
</evidence>
<evidence type="ECO:0000313" key="14">
    <source>
        <dbReference type="EMBL" id="PDV97226.1"/>
    </source>
</evidence>
<keyword evidence="7 10" id="KW-0067">ATP-binding</keyword>
<sequence length="298" mass="33002">MEFRLTAPLIALVGPTAVGKTALAVALAHRLDGEIISADSRQVYRRMEIGTAKPSAAERAAAPHHLIDLCEPDEAFSLARYQDLALASIAEVVARGRVPLLVGGTGQYLAAVLEGWQIPRVAPQPALRAELQAEAERDGGARLYERLAEVDPMAALQIGPTNVRRIIRALEVYLVTGEPISTQQTRQPLPYQIRTIWLTRPREELYARADARVEAMIAAGLVEEVKTLVAAGYGWHLPAMSSLGYIQFKPYLEGETALQSCIERLKYDTHSFIRRQGAWFRRLPQLEQWAPGHPEWVG</sequence>
<evidence type="ECO:0000313" key="15">
    <source>
        <dbReference type="Proteomes" id="UP000220922"/>
    </source>
</evidence>
<keyword evidence="6 10" id="KW-0547">Nucleotide-binding</keyword>
<dbReference type="NCBIfam" id="TIGR00174">
    <property type="entry name" value="miaA"/>
    <property type="match status" value="1"/>
</dbReference>
<dbReference type="PANTHER" id="PTHR11088">
    <property type="entry name" value="TRNA DIMETHYLALLYLTRANSFERASE"/>
    <property type="match status" value="1"/>
</dbReference>
<comment type="cofactor">
    <cofactor evidence="1 10">
        <name>Mg(2+)</name>
        <dbReference type="ChEBI" id="CHEBI:18420"/>
    </cofactor>
</comment>
<keyword evidence="8 10" id="KW-0460">Magnesium</keyword>
<dbReference type="CDD" id="cd02019">
    <property type="entry name" value="NK"/>
    <property type="match status" value="1"/>
</dbReference>
<evidence type="ECO:0000256" key="12">
    <source>
        <dbReference type="RuleBase" id="RU003784"/>
    </source>
</evidence>
<dbReference type="InterPro" id="IPR018022">
    <property type="entry name" value="IPT"/>
</dbReference>
<dbReference type="EMBL" id="LYXE01000157">
    <property type="protein sequence ID" value="PDV97226.1"/>
    <property type="molecule type" value="Genomic_DNA"/>
</dbReference>
<comment type="caution">
    <text evidence="10">Lacks conserved residue(s) required for the propagation of feature annotation.</text>
</comment>
<proteinExistence type="inferred from homology"/>
<dbReference type="GO" id="GO:0005524">
    <property type="term" value="F:ATP binding"/>
    <property type="evidence" value="ECO:0007669"/>
    <property type="project" value="UniProtKB-UniRule"/>
</dbReference>
<evidence type="ECO:0000256" key="13">
    <source>
        <dbReference type="RuleBase" id="RU003785"/>
    </source>
</evidence>
<dbReference type="HAMAP" id="MF_00185">
    <property type="entry name" value="IPP_trans"/>
    <property type="match status" value="1"/>
</dbReference>
<feature type="binding site" evidence="10">
    <location>
        <begin position="14"/>
        <end position="21"/>
    </location>
    <ligand>
        <name>ATP</name>
        <dbReference type="ChEBI" id="CHEBI:30616"/>
    </ligand>
</feature>
<comment type="similarity">
    <text evidence="3 10 13">Belongs to the IPP transferase family.</text>
</comment>
<feature type="site" description="Interaction with substrate tRNA" evidence="10">
    <location>
        <position position="105"/>
    </location>
</feature>
<evidence type="ECO:0000256" key="10">
    <source>
        <dbReference type="HAMAP-Rule" id="MF_00185"/>
    </source>
</evidence>
<dbReference type="GO" id="GO:0006400">
    <property type="term" value="P:tRNA modification"/>
    <property type="evidence" value="ECO:0007669"/>
    <property type="project" value="TreeGrafter"/>
</dbReference>
<name>A0A2H3KPZ0_9CHLR</name>
<evidence type="ECO:0000256" key="9">
    <source>
        <dbReference type="ARBA" id="ARBA00049563"/>
    </source>
</evidence>
<keyword evidence="5 10" id="KW-0819">tRNA processing</keyword>
<reference evidence="14 15" key="1">
    <citation type="submission" date="2016-05" db="EMBL/GenBank/DDBJ databases">
        <authorList>
            <person name="Lavstsen T."/>
            <person name="Jespersen J.S."/>
        </authorList>
    </citation>
    <scope>NUCLEOTIDE SEQUENCE [LARGE SCALE GENOMIC DNA]</scope>
    <source>
        <strain evidence="14 15">B7-9</strain>
    </source>
</reference>
<dbReference type="AlphaFoldDB" id="A0A2H3KPZ0"/>
<dbReference type="EC" id="2.5.1.75" evidence="10"/>
<protein>
    <recommendedName>
        <fullName evidence="10">tRNA dimethylallyltransferase</fullName>
        <ecNumber evidence="10">2.5.1.75</ecNumber>
    </recommendedName>
    <alternativeName>
        <fullName evidence="10">Dimethylallyl diphosphate:tRNA dimethylallyltransferase</fullName>
        <shortName evidence="10">DMAPP:tRNA dimethylallyltransferase</shortName>
        <shortName evidence="10">DMATase</shortName>
    </alternativeName>
    <alternativeName>
        <fullName evidence="10">Isopentenyl-diphosphate:tRNA isopentenyltransferase</fullName>
        <shortName evidence="10">IPP transferase</shortName>
        <shortName evidence="10">IPPT</shortName>
        <shortName evidence="10">IPTase</shortName>
    </alternativeName>
</protein>
<dbReference type="Pfam" id="PF01715">
    <property type="entry name" value="IPPT"/>
    <property type="match status" value="1"/>
</dbReference>
<dbReference type="SUPFAM" id="SSF52540">
    <property type="entry name" value="P-loop containing nucleoside triphosphate hydrolases"/>
    <property type="match status" value="2"/>
</dbReference>
<comment type="caution">
    <text evidence="14">The sequence shown here is derived from an EMBL/GenBank/DDBJ whole genome shotgun (WGS) entry which is preliminary data.</text>
</comment>
<evidence type="ECO:0000256" key="2">
    <source>
        <dbReference type="ARBA" id="ARBA00003213"/>
    </source>
</evidence>
<comment type="function">
    <text evidence="2 10 12">Catalyzes the transfer of a dimethylallyl group onto the adenine at position 37 in tRNAs that read codons beginning with uridine, leading to the formation of N6-(dimethylallyl)adenosine (i(6)A).</text>
</comment>
<accession>A0A2H3KPZ0</accession>
<evidence type="ECO:0000256" key="5">
    <source>
        <dbReference type="ARBA" id="ARBA00022694"/>
    </source>
</evidence>
<evidence type="ECO:0000256" key="7">
    <source>
        <dbReference type="ARBA" id="ARBA00022840"/>
    </source>
</evidence>
<feature type="site" description="Interaction with substrate tRNA" evidence="10">
    <location>
        <position position="128"/>
    </location>
</feature>
<evidence type="ECO:0000256" key="4">
    <source>
        <dbReference type="ARBA" id="ARBA00022679"/>
    </source>
</evidence>
<dbReference type="InterPro" id="IPR039657">
    <property type="entry name" value="Dimethylallyltransferase"/>
</dbReference>
<dbReference type="Gene3D" id="1.10.20.140">
    <property type="match status" value="1"/>
</dbReference>
<evidence type="ECO:0000256" key="11">
    <source>
        <dbReference type="RuleBase" id="RU003783"/>
    </source>
</evidence>
<feature type="region of interest" description="Interaction with substrate tRNA" evidence="10">
    <location>
        <begin position="39"/>
        <end position="42"/>
    </location>
</feature>
<gene>
    <name evidence="10" type="primary">miaA</name>
    <name evidence="14" type="ORF">A9Q02_04785</name>
</gene>
<keyword evidence="4 10" id="KW-0808">Transferase</keyword>
<organism evidence="14 15">
    <name type="scientific">Candidatus Chloroploca asiatica</name>
    <dbReference type="NCBI Taxonomy" id="1506545"/>
    <lineage>
        <taxon>Bacteria</taxon>
        <taxon>Bacillati</taxon>
        <taxon>Chloroflexota</taxon>
        <taxon>Chloroflexia</taxon>
        <taxon>Chloroflexales</taxon>
        <taxon>Chloroflexineae</taxon>
        <taxon>Oscillochloridaceae</taxon>
        <taxon>Candidatus Chloroploca</taxon>
    </lineage>
</organism>
<evidence type="ECO:0000256" key="6">
    <source>
        <dbReference type="ARBA" id="ARBA00022741"/>
    </source>
</evidence>
<comment type="catalytic activity">
    <reaction evidence="9 10 11">
        <text>adenosine(37) in tRNA + dimethylallyl diphosphate = N(6)-dimethylallyladenosine(37) in tRNA + diphosphate</text>
        <dbReference type="Rhea" id="RHEA:26482"/>
        <dbReference type="Rhea" id="RHEA-COMP:10162"/>
        <dbReference type="Rhea" id="RHEA-COMP:10375"/>
        <dbReference type="ChEBI" id="CHEBI:33019"/>
        <dbReference type="ChEBI" id="CHEBI:57623"/>
        <dbReference type="ChEBI" id="CHEBI:74411"/>
        <dbReference type="ChEBI" id="CHEBI:74415"/>
        <dbReference type="EC" id="2.5.1.75"/>
    </reaction>
</comment>
<dbReference type="InterPro" id="IPR027417">
    <property type="entry name" value="P-loop_NTPase"/>
</dbReference>
<dbReference type="OrthoDB" id="9776390at2"/>
<dbReference type="PANTHER" id="PTHR11088:SF60">
    <property type="entry name" value="TRNA DIMETHYLALLYLTRANSFERASE"/>
    <property type="match status" value="1"/>
</dbReference>
<evidence type="ECO:0000256" key="8">
    <source>
        <dbReference type="ARBA" id="ARBA00022842"/>
    </source>
</evidence>
<dbReference type="Proteomes" id="UP000220922">
    <property type="component" value="Unassembled WGS sequence"/>
</dbReference>
<dbReference type="GO" id="GO:0052381">
    <property type="term" value="F:tRNA dimethylallyltransferase activity"/>
    <property type="evidence" value="ECO:0007669"/>
    <property type="project" value="UniProtKB-UniRule"/>
</dbReference>